<accession>A0A1I0IQJ3</accession>
<sequence length="147" mass="16495">MACEISWAEYQLLFETYESFNQQALTIKGWSVTIGLATIVAIYSQMVGRLGKTALWIASLSVIPFWWMDAYWKSFQNAYLGALKTLEAEPTCAITDKPTLSLIGLWEQEYVSLDFVGLLFVPSVALPHAIILAVGIYLVHRHPPTPQ</sequence>
<keyword evidence="1" id="KW-0472">Membrane</keyword>
<dbReference type="AlphaFoldDB" id="A0A1I0IQJ3"/>
<evidence type="ECO:0000313" key="2">
    <source>
        <dbReference type="EMBL" id="SET99358.1"/>
    </source>
</evidence>
<keyword evidence="1" id="KW-1133">Transmembrane helix</keyword>
<gene>
    <name evidence="2" type="ORF">SAMN04489858_11822</name>
</gene>
<dbReference type="Proteomes" id="UP000199180">
    <property type="component" value="Unassembled WGS sequence"/>
</dbReference>
<evidence type="ECO:0000313" key="3">
    <source>
        <dbReference type="Proteomes" id="UP000199180"/>
    </source>
</evidence>
<feature type="transmembrane region" description="Helical" evidence="1">
    <location>
        <begin position="50"/>
        <end position="67"/>
    </location>
</feature>
<evidence type="ECO:0000256" key="1">
    <source>
        <dbReference type="SAM" id="Phobius"/>
    </source>
</evidence>
<feature type="transmembrane region" description="Helical" evidence="1">
    <location>
        <begin position="115"/>
        <end position="139"/>
    </location>
</feature>
<keyword evidence="1" id="KW-0812">Transmembrane</keyword>
<reference evidence="2 3" key="1">
    <citation type="submission" date="2016-10" db="EMBL/GenBank/DDBJ databases">
        <authorList>
            <person name="de Groot N.N."/>
        </authorList>
    </citation>
    <scope>NUCLEOTIDE SEQUENCE [LARGE SCALE GENOMIC DNA]</scope>
    <source>
        <strain evidence="2 3">DSM 17862</strain>
    </source>
</reference>
<dbReference type="EMBL" id="FOHO01000018">
    <property type="protein sequence ID" value="SET99358.1"/>
    <property type="molecule type" value="Genomic_DNA"/>
</dbReference>
<proteinExistence type="predicted"/>
<organism evidence="2 3">
    <name type="scientific">Paracoccus homiensis</name>
    <dbReference type="NCBI Taxonomy" id="364199"/>
    <lineage>
        <taxon>Bacteria</taxon>
        <taxon>Pseudomonadati</taxon>
        <taxon>Pseudomonadota</taxon>
        <taxon>Alphaproteobacteria</taxon>
        <taxon>Rhodobacterales</taxon>
        <taxon>Paracoccaceae</taxon>
        <taxon>Paracoccus</taxon>
    </lineage>
</organism>
<feature type="transmembrane region" description="Helical" evidence="1">
    <location>
        <begin position="25"/>
        <end position="43"/>
    </location>
</feature>
<keyword evidence="3" id="KW-1185">Reference proteome</keyword>
<protein>
    <submittedName>
        <fullName evidence="2">Uncharacterized protein</fullName>
    </submittedName>
</protein>
<name>A0A1I0IQJ3_9RHOB</name>